<dbReference type="ExpressionAtlas" id="A0A2K2DBI6">
    <property type="expression patterns" value="baseline and differential"/>
</dbReference>
<feature type="compositionally biased region" description="Basic residues" evidence="2">
    <location>
        <begin position="1"/>
        <end position="11"/>
    </location>
</feature>
<dbReference type="Pfam" id="PF10604">
    <property type="entry name" value="Polyketide_cyc2"/>
    <property type="match status" value="1"/>
</dbReference>
<organism evidence="3">
    <name type="scientific">Brachypodium distachyon</name>
    <name type="common">Purple false brome</name>
    <name type="synonym">Trachynia distachya</name>
    <dbReference type="NCBI Taxonomy" id="15368"/>
    <lineage>
        <taxon>Eukaryota</taxon>
        <taxon>Viridiplantae</taxon>
        <taxon>Streptophyta</taxon>
        <taxon>Embryophyta</taxon>
        <taxon>Tracheophyta</taxon>
        <taxon>Spermatophyta</taxon>
        <taxon>Magnoliopsida</taxon>
        <taxon>Liliopsida</taxon>
        <taxon>Poales</taxon>
        <taxon>Poaceae</taxon>
        <taxon>BOP clade</taxon>
        <taxon>Pooideae</taxon>
        <taxon>Stipodae</taxon>
        <taxon>Brachypodieae</taxon>
        <taxon>Brachypodium</taxon>
    </lineage>
</organism>
<dbReference type="FunCoup" id="A0A2K2DBI6">
    <property type="interactions" value="1"/>
</dbReference>
<dbReference type="PANTHER" id="PTHR33789:SF11">
    <property type="entry name" value="OS05G0202300 PROTEIN"/>
    <property type="match status" value="1"/>
</dbReference>
<dbReference type="InterPro" id="IPR023393">
    <property type="entry name" value="START-like_dom_sf"/>
</dbReference>
<keyword evidence="5" id="KW-1185">Reference proteome</keyword>
<sequence length="213" mass="23084">MSHHCITKHPSARQTKESQTQPINHRATSIRRAEEMETTMTPPPALAQTQEQEQAWQGAVEAALPSTPAAAAWPHLASFCALHRYLSGVDVCERVAGEDGRPGCVRYVASSSPGGAEDKESATWAREELLELDDAARRLSYAVVGSNMGFGRYVATMSVHAELEELASGCRLVWEFECEPVQGWSRDGLVAYLDTALKGMADRIQAAAAAANE</sequence>
<dbReference type="OrthoDB" id="1929286at2759"/>
<evidence type="ECO:0000313" key="4">
    <source>
        <dbReference type="EnsemblPlants" id="PNT71643"/>
    </source>
</evidence>
<dbReference type="KEGG" id="bdi:100837249"/>
<dbReference type="CDD" id="cd07821">
    <property type="entry name" value="PYR_PYL_RCAR_like"/>
    <property type="match status" value="1"/>
</dbReference>
<dbReference type="EnsemblPlants" id="PNT71643">
    <property type="protein sequence ID" value="PNT71643"/>
    <property type="gene ID" value="BRADI_2g32950v3"/>
</dbReference>
<reference evidence="3" key="2">
    <citation type="submission" date="2017-06" db="EMBL/GenBank/DDBJ databases">
        <title>WGS assembly of Brachypodium distachyon.</title>
        <authorList>
            <consortium name="The International Brachypodium Initiative"/>
            <person name="Lucas S."/>
            <person name="Harmon-Smith M."/>
            <person name="Lail K."/>
            <person name="Tice H."/>
            <person name="Grimwood J."/>
            <person name="Bruce D."/>
            <person name="Barry K."/>
            <person name="Shu S."/>
            <person name="Lindquist E."/>
            <person name="Wang M."/>
            <person name="Pitluck S."/>
            <person name="Vogel J.P."/>
            <person name="Garvin D.F."/>
            <person name="Mockler T.C."/>
            <person name="Schmutz J."/>
            <person name="Rokhsar D."/>
            <person name="Bevan M.W."/>
        </authorList>
    </citation>
    <scope>NUCLEOTIDE SEQUENCE</scope>
    <source>
        <strain evidence="3">Bd21</strain>
    </source>
</reference>
<reference evidence="3 4" key="1">
    <citation type="journal article" date="2010" name="Nature">
        <title>Genome sequencing and analysis of the model grass Brachypodium distachyon.</title>
        <authorList>
            <consortium name="International Brachypodium Initiative"/>
        </authorList>
    </citation>
    <scope>NUCLEOTIDE SEQUENCE [LARGE SCALE GENOMIC DNA]</scope>
    <source>
        <strain evidence="3 4">Bd21</strain>
    </source>
</reference>
<dbReference type="Gene3D" id="3.30.530.20">
    <property type="match status" value="1"/>
</dbReference>
<proteinExistence type="predicted"/>
<protein>
    <recommendedName>
        <fullName evidence="6">Bet v I/Major latex protein domain-containing protein</fullName>
    </recommendedName>
</protein>
<dbReference type="RefSeq" id="XP_003566440.2">
    <property type="nucleotide sequence ID" value="XM_003566392.4"/>
</dbReference>
<evidence type="ECO:0000256" key="2">
    <source>
        <dbReference type="SAM" id="MobiDB-lite"/>
    </source>
</evidence>
<dbReference type="InterPro" id="IPR053249">
    <property type="entry name" value="LFS"/>
</dbReference>
<dbReference type="InterPro" id="IPR019587">
    <property type="entry name" value="Polyketide_cyclase/dehydratase"/>
</dbReference>
<comment type="subcellular location">
    <subcellularLocation>
        <location evidence="1">Nucleus</location>
    </subcellularLocation>
</comment>
<evidence type="ECO:0000313" key="3">
    <source>
        <dbReference type="EMBL" id="PNT71643.1"/>
    </source>
</evidence>
<dbReference type="GeneID" id="100837249"/>
<evidence type="ECO:0000256" key="1">
    <source>
        <dbReference type="ARBA" id="ARBA00004123"/>
    </source>
</evidence>
<accession>A0A2K2DBI6</accession>
<dbReference type="STRING" id="15368.A0A2K2DBI6"/>
<gene>
    <name evidence="4" type="primary">LOC100837249</name>
    <name evidence="3" type="ORF">BRADI_2g32950v3</name>
</gene>
<dbReference type="SUPFAM" id="SSF55961">
    <property type="entry name" value="Bet v1-like"/>
    <property type="match status" value="1"/>
</dbReference>
<feature type="region of interest" description="Disordered" evidence="2">
    <location>
        <begin position="1"/>
        <end position="28"/>
    </location>
</feature>
<dbReference type="EMBL" id="CM000881">
    <property type="protein sequence ID" value="PNT71643.1"/>
    <property type="molecule type" value="Genomic_DNA"/>
</dbReference>
<name>A0A2K2DBI6_BRADI</name>
<evidence type="ECO:0008006" key="6">
    <source>
        <dbReference type="Google" id="ProtNLM"/>
    </source>
</evidence>
<evidence type="ECO:0000313" key="5">
    <source>
        <dbReference type="Proteomes" id="UP000008810"/>
    </source>
</evidence>
<feature type="compositionally biased region" description="Polar residues" evidence="2">
    <location>
        <begin position="17"/>
        <end position="27"/>
    </location>
</feature>
<reference evidence="4" key="3">
    <citation type="submission" date="2018-08" db="UniProtKB">
        <authorList>
            <consortium name="EnsemblPlants"/>
        </authorList>
    </citation>
    <scope>IDENTIFICATION</scope>
    <source>
        <strain evidence="4">cv. Bd21</strain>
    </source>
</reference>
<dbReference type="Gramene" id="PNT71643">
    <property type="protein sequence ID" value="PNT71643"/>
    <property type="gene ID" value="BRADI_2g32950v3"/>
</dbReference>
<dbReference type="AlphaFoldDB" id="A0A2K2DBI6"/>
<dbReference type="GO" id="GO:0005634">
    <property type="term" value="C:nucleus"/>
    <property type="evidence" value="ECO:0007669"/>
    <property type="project" value="UniProtKB-SubCell"/>
</dbReference>
<dbReference type="PANTHER" id="PTHR33789">
    <property type="entry name" value="LACHRYMATORY-FACTOR SYNTHASE"/>
    <property type="match status" value="1"/>
</dbReference>
<dbReference type="Proteomes" id="UP000008810">
    <property type="component" value="Chromosome 2"/>
</dbReference>